<gene>
    <name evidence="1" type="ORF">DICPUDRAFT_157150</name>
</gene>
<dbReference type="OMA" id="DSEYHIN"/>
<organism evidence="1 2">
    <name type="scientific">Dictyostelium purpureum</name>
    <name type="common">Slime mold</name>
    <dbReference type="NCBI Taxonomy" id="5786"/>
    <lineage>
        <taxon>Eukaryota</taxon>
        <taxon>Amoebozoa</taxon>
        <taxon>Evosea</taxon>
        <taxon>Eumycetozoa</taxon>
        <taxon>Dictyostelia</taxon>
        <taxon>Dictyosteliales</taxon>
        <taxon>Dictyosteliaceae</taxon>
        <taxon>Dictyostelium</taxon>
    </lineage>
</organism>
<dbReference type="KEGG" id="dpp:DICPUDRAFT_157150"/>
<dbReference type="InParanoid" id="F0ZYE0"/>
<dbReference type="FunCoup" id="F0ZYE0">
    <property type="interactions" value="1"/>
</dbReference>
<dbReference type="AlphaFoldDB" id="F0ZYE0"/>
<dbReference type="GeneID" id="10508155"/>
<dbReference type="RefSeq" id="XP_003292435.1">
    <property type="nucleotide sequence ID" value="XM_003292387.1"/>
</dbReference>
<protein>
    <submittedName>
        <fullName evidence="1">Uncharacterized protein</fullName>
    </submittedName>
</protein>
<dbReference type="eggNOG" id="ENOG502RESA">
    <property type="taxonomic scope" value="Eukaryota"/>
</dbReference>
<dbReference type="Proteomes" id="UP000001064">
    <property type="component" value="Unassembled WGS sequence"/>
</dbReference>
<accession>F0ZYE0</accession>
<dbReference type="VEuPathDB" id="AmoebaDB:DICPUDRAFT_157150"/>
<sequence length="453" mass="53059">MIKKLLFNRKSISLLTNQYLKNTNYYCFNNNNFNRKNQLYKTQFCENRFFTTNNINNNNKNSENNDNINKAKSNSLDSEYHINSKDLTEANLINNIKEINQVAVLSKDGIPKHFEEYKDLLYKCDPNELDFTQRLLASSFLWQYLGKCNLTPKTLNKDDLEKIWNFLDMDTSNFDKERKEHIELQQLIICFHSRSLIPKISNLMKDISKRETISERMALQCFLLAPHLSLWDDMIKYAQKVNDKSLALLNVYPYSPKDDFSYPAILEILKKQIETGRESKKVNSTDPFIDYTEYSVHSFGFKNPNLISSAIEDENKFQQFKEEYIKEMDFLKTKISDKDGYILSSLGETKYLTMLGGAVKLYMDITNAPQLVCSGIFNKERDEIYLYGNIFFENENNDLAEVQSEYNLQITRPNDNDDVLTLLGTHTQTQRIINTKEALIYTMDVKINLIKDK</sequence>
<dbReference type="EMBL" id="GL871281">
    <property type="protein sequence ID" value="EGC31047.1"/>
    <property type="molecule type" value="Genomic_DNA"/>
</dbReference>
<reference evidence="2" key="1">
    <citation type="journal article" date="2011" name="Genome Biol.">
        <title>Comparative genomics of the social amoebae Dictyostelium discoideum and Dictyostelium purpureum.</title>
        <authorList>
            <consortium name="US DOE Joint Genome Institute (JGI-PGF)"/>
            <person name="Sucgang R."/>
            <person name="Kuo A."/>
            <person name="Tian X."/>
            <person name="Salerno W."/>
            <person name="Parikh A."/>
            <person name="Feasley C.L."/>
            <person name="Dalin E."/>
            <person name="Tu H."/>
            <person name="Huang E."/>
            <person name="Barry K."/>
            <person name="Lindquist E."/>
            <person name="Shapiro H."/>
            <person name="Bruce D."/>
            <person name="Schmutz J."/>
            <person name="Salamov A."/>
            <person name="Fey P."/>
            <person name="Gaudet P."/>
            <person name="Anjard C."/>
            <person name="Babu M.M."/>
            <person name="Basu S."/>
            <person name="Bushmanova Y."/>
            <person name="van der Wel H."/>
            <person name="Katoh-Kurasawa M."/>
            <person name="Dinh C."/>
            <person name="Coutinho P.M."/>
            <person name="Saito T."/>
            <person name="Elias M."/>
            <person name="Schaap P."/>
            <person name="Kay R.R."/>
            <person name="Henrissat B."/>
            <person name="Eichinger L."/>
            <person name="Rivero F."/>
            <person name="Putnam N.H."/>
            <person name="West C.M."/>
            <person name="Loomis W.F."/>
            <person name="Chisholm R.L."/>
            <person name="Shaulsky G."/>
            <person name="Strassmann J.E."/>
            <person name="Queller D.C."/>
            <person name="Kuspa A."/>
            <person name="Grigoriev I.V."/>
        </authorList>
    </citation>
    <scope>NUCLEOTIDE SEQUENCE [LARGE SCALE GENOMIC DNA]</scope>
    <source>
        <strain evidence="2">QSDP1</strain>
    </source>
</reference>
<keyword evidence="2" id="KW-1185">Reference proteome</keyword>
<name>F0ZYE0_DICPU</name>
<evidence type="ECO:0000313" key="1">
    <source>
        <dbReference type="EMBL" id="EGC31047.1"/>
    </source>
</evidence>
<dbReference type="OrthoDB" id="10520425at2759"/>
<evidence type="ECO:0000313" key="2">
    <source>
        <dbReference type="Proteomes" id="UP000001064"/>
    </source>
</evidence>
<proteinExistence type="predicted"/>